<dbReference type="Proteomes" id="UP001596161">
    <property type="component" value="Unassembled WGS sequence"/>
</dbReference>
<dbReference type="InterPro" id="IPR050832">
    <property type="entry name" value="Bact_Acetyltransf"/>
</dbReference>
<dbReference type="GO" id="GO:0016746">
    <property type="term" value="F:acyltransferase activity"/>
    <property type="evidence" value="ECO:0007669"/>
    <property type="project" value="UniProtKB-KW"/>
</dbReference>
<dbReference type="EMBL" id="JBHSKT010000009">
    <property type="protein sequence ID" value="MFC5271823.1"/>
    <property type="molecule type" value="Genomic_DNA"/>
</dbReference>
<dbReference type="Gene3D" id="3.40.630.30">
    <property type="match status" value="1"/>
</dbReference>
<keyword evidence="5" id="KW-1185">Reference proteome</keyword>
<dbReference type="SUPFAM" id="SSF55729">
    <property type="entry name" value="Acyl-CoA N-acyltransferases (Nat)"/>
    <property type="match status" value="1"/>
</dbReference>
<dbReference type="CDD" id="cd04301">
    <property type="entry name" value="NAT_SF"/>
    <property type="match status" value="1"/>
</dbReference>
<evidence type="ECO:0000313" key="4">
    <source>
        <dbReference type="EMBL" id="MFC5271823.1"/>
    </source>
</evidence>
<reference evidence="5" key="1">
    <citation type="journal article" date="2019" name="Int. J. Syst. Evol. Microbiol.">
        <title>The Global Catalogue of Microorganisms (GCM) 10K type strain sequencing project: providing services to taxonomists for standard genome sequencing and annotation.</title>
        <authorList>
            <consortium name="The Broad Institute Genomics Platform"/>
            <consortium name="The Broad Institute Genome Sequencing Center for Infectious Disease"/>
            <person name="Wu L."/>
            <person name="Ma J."/>
        </authorList>
    </citation>
    <scope>NUCLEOTIDE SEQUENCE [LARGE SCALE GENOMIC DNA]</scope>
    <source>
        <strain evidence="5">KACC 12602</strain>
    </source>
</reference>
<evidence type="ECO:0000256" key="2">
    <source>
        <dbReference type="ARBA" id="ARBA00023315"/>
    </source>
</evidence>
<protein>
    <submittedName>
        <fullName evidence="4">GNAT family N-acetyltransferase</fullName>
        <ecNumber evidence="4">2.3.-.-</ecNumber>
    </submittedName>
</protein>
<proteinExistence type="predicted"/>
<dbReference type="PROSITE" id="PS51186">
    <property type="entry name" value="GNAT"/>
    <property type="match status" value="1"/>
</dbReference>
<feature type="domain" description="N-acetyltransferase" evidence="3">
    <location>
        <begin position="4"/>
        <end position="166"/>
    </location>
</feature>
<keyword evidence="2 4" id="KW-0012">Acyltransferase</keyword>
<evidence type="ECO:0000313" key="5">
    <source>
        <dbReference type="Proteomes" id="UP001596161"/>
    </source>
</evidence>
<gene>
    <name evidence="4" type="ORF">ACFPIB_14490</name>
</gene>
<dbReference type="InterPro" id="IPR016181">
    <property type="entry name" value="Acyl_CoA_acyltransferase"/>
</dbReference>
<accession>A0ABW0EBT2</accession>
<dbReference type="RefSeq" id="WP_378018182.1">
    <property type="nucleotide sequence ID" value="NZ_JBHSKT010000009.1"/>
</dbReference>
<organism evidence="4 5">
    <name type="scientific">Adhaeribacter terreus</name>
    <dbReference type="NCBI Taxonomy" id="529703"/>
    <lineage>
        <taxon>Bacteria</taxon>
        <taxon>Pseudomonadati</taxon>
        <taxon>Bacteroidota</taxon>
        <taxon>Cytophagia</taxon>
        <taxon>Cytophagales</taxon>
        <taxon>Hymenobacteraceae</taxon>
        <taxon>Adhaeribacter</taxon>
    </lineage>
</organism>
<evidence type="ECO:0000259" key="3">
    <source>
        <dbReference type="PROSITE" id="PS51186"/>
    </source>
</evidence>
<comment type="caution">
    <text evidence="4">The sequence shown here is derived from an EMBL/GenBank/DDBJ whole genome shotgun (WGS) entry which is preliminary data.</text>
</comment>
<dbReference type="EC" id="2.3.-.-" evidence="4"/>
<dbReference type="Pfam" id="PF00583">
    <property type="entry name" value="Acetyltransf_1"/>
    <property type="match status" value="1"/>
</dbReference>
<evidence type="ECO:0000256" key="1">
    <source>
        <dbReference type="ARBA" id="ARBA00022679"/>
    </source>
</evidence>
<name>A0ABW0EBT2_9BACT</name>
<sequence length="166" mass="18939">MTAITLTPASEKDIPELRALALATWEPTYKNILSREQLLFMQEEIYNADSLARQVQNGQRFYFIQFNSEAAGFLSLSLIEITELRYKLNKLYLLPEMQGKGLGKQAIEAAAETVLKLGGKVLELNVNKHNPAKAFYERCGYAVIREEDIPIGNYWMNDFVMEKKLA</sequence>
<dbReference type="PANTHER" id="PTHR43877:SF2">
    <property type="entry name" value="AMINOALKYLPHOSPHONATE N-ACETYLTRANSFERASE-RELATED"/>
    <property type="match status" value="1"/>
</dbReference>
<dbReference type="PANTHER" id="PTHR43877">
    <property type="entry name" value="AMINOALKYLPHOSPHONATE N-ACETYLTRANSFERASE-RELATED-RELATED"/>
    <property type="match status" value="1"/>
</dbReference>
<keyword evidence="1 4" id="KW-0808">Transferase</keyword>
<dbReference type="InterPro" id="IPR000182">
    <property type="entry name" value="GNAT_dom"/>
</dbReference>